<keyword evidence="3" id="KW-1185">Reference proteome</keyword>
<organism evidence="2 3">
    <name type="scientific">Phaeocystidibacter marisrubri</name>
    <dbReference type="NCBI Taxonomy" id="1577780"/>
    <lineage>
        <taxon>Bacteria</taxon>
        <taxon>Pseudomonadati</taxon>
        <taxon>Bacteroidota</taxon>
        <taxon>Flavobacteriia</taxon>
        <taxon>Flavobacteriales</taxon>
        <taxon>Phaeocystidibacteraceae</taxon>
        <taxon>Phaeocystidibacter</taxon>
    </lineage>
</organism>
<accession>A0A6L3ZG28</accession>
<evidence type="ECO:0000313" key="3">
    <source>
        <dbReference type="Proteomes" id="UP000484164"/>
    </source>
</evidence>
<proteinExistence type="predicted"/>
<sequence>MKKFFVLIFSLAFGVSALAKVNPGEIIILGFESSQSIDEVWFLALAPIDAGEVVYMTDHGISATAPFTLDTDAKDSWLSFTVGANGLNVGDTWVINGLTSKSGVPTLVAARSSVTTAEVTNIQWGGAFTLSFGQGGDDLILYQGTSTQASRFVYGIGADGLGGSSVSVFEPTTAANLTRISNWGLTSGLTANFFDNGNSNYKFLGPDPSLINFNGTIDDILVDLGNPANYLFDVNYTLNDISASGDLRLGSIVPQPSNRYYNPADGNWYTDPAFTTLAIDPNRTHTVVVVTTSYALASGDTLDIAGIVVGDGSTPTTVTAGAGSVIQTVYGIQVTNAGVFEMNGTASVYLGGDFDVDAGGIANIQAGAHLDFEGNLIVDGTMTLAADATGFSTLGLHGDGDQLIQGTGTINAQMHFANAGWHHLSAPGSITFDKVSFNNSMALEFTGANRNIYRWDASRSGWFYTKATSDFGDSAFTVYMPASVIPTTINLAYVADDMDADVVNGDNDYTVRYHVPTSVPVNAAVGWASGNPADNAGWNMVKNPFWGHISWETIDDNLPAGLDNAVYYWNPASGAYDSWSNGTATNKYDIIPLLSYFAKAGNAAASANFTRGKSSVFDGASNNVFSKVANVKPQMILTATTASQSTDTHILFDDNASSNFDGEFDAYFRGVNPDRISFCSVSADSTALSINQLAFPNPTEDIYLTFDFATDGESATISLDNSYLPNGIDAYLEDTETGMIVDLNTTSYTFTNDINAPKQRFILHMTNNAVSLIEYANEEPLDAFRNNGQLVLKGSELNGSHHVEIMDMTGRVVVSDHVQFSAGEGRLTAPVNGPLVVRVWADNRALVVKTF</sequence>
<dbReference type="AlphaFoldDB" id="A0A6L3ZG28"/>
<dbReference type="RefSeq" id="WP_151693839.1">
    <property type="nucleotide sequence ID" value="NZ_BMGX01000001.1"/>
</dbReference>
<protein>
    <recommendedName>
        <fullName evidence="4">T9SS type A sorting domain-containing protein</fullName>
    </recommendedName>
</protein>
<dbReference type="Proteomes" id="UP000484164">
    <property type="component" value="Unassembled WGS sequence"/>
</dbReference>
<feature type="chain" id="PRO_5026986548" description="T9SS type A sorting domain-containing protein" evidence="1">
    <location>
        <begin position="20"/>
        <end position="851"/>
    </location>
</feature>
<keyword evidence="1" id="KW-0732">Signal</keyword>
<evidence type="ECO:0008006" key="4">
    <source>
        <dbReference type="Google" id="ProtNLM"/>
    </source>
</evidence>
<feature type="signal peptide" evidence="1">
    <location>
        <begin position="1"/>
        <end position="19"/>
    </location>
</feature>
<reference evidence="2 3" key="1">
    <citation type="submission" date="2019-10" db="EMBL/GenBank/DDBJ databases">
        <title>Genome sequence of Phaeocystidibacter marisrubri JCM30614 (type strain).</title>
        <authorList>
            <person name="Bowman J.P."/>
        </authorList>
    </citation>
    <scope>NUCLEOTIDE SEQUENCE [LARGE SCALE GENOMIC DNA]</scope>
    <source>
        <strain evidence="2 3">JCM 30614</strain>
    </source>
</reference>
<evidence type="ECO:0000313" key="2">
    <source>
        <dbReference type="EMBL" id="KAB2816412.1"/>
    </source>
</evidence>
<gene>
    <name evidence="2" type="ORF">F8C82_12075</name>
</gene>
<comment type="caution">
    <text evidence="2">The sequence shown here is derived from an EMBL/GenBank/DDBJ whole genome shotgun (WGS) entry which is preliminary data.</text>
</comment>
<evidence type="ECO:0000256" key="1">
    <source>
        <dbReference type="SAM" id="SignalP"/>
    </source>
</evidence>
<dbReference type="EMBL" id="WBVQ01000002">
    <property type="protein sequence ID" value="KAB2816412.1"/>
    <property type="molecule type" value="Genomic_DNA"/>
</dbReference>
<name>A0A6L3ZG28_9FLAO</name>
<dbReference type="OrthoDB" id="906679at2"/>